<sequence>MVLFALLVFTIYHVVNMPWPFYDGPLKYIPMTENSTFQDTSIQGGCYDRYSWCAYTSRVPMALYIATATFCFGIAFPFMASQTGTLYSEVLGPRHQGFMQGVNALFGSLSRCVSPLISAIVFEQYGYLWPVAGQLVLLIVGMILLGLFRKRLVPLKLILKSEVQTAKRV</sequence>
<keyword evidence="2 5" id="KW-0812">Transmembrane</keyword>
<dbReference type="OrthoDB" id="370281at2759"/>
<gene>
    <name evidence="7" type="ORF">L596_021615</name>
</gene>
<evidence type="ECO:0000256" key="5">
    <source>
        <dbReference type="SAM" id="Phobius"/>
    </source>
</evidence>
<evidence type="ECO:0008006" key="9">
    <source>
        <dbReference type="Google" id="ProtNLM"/>
    </source>
</evidence>
<dbReference type="Proteomes" id="UP000298663">
    <property type="component" value="Unassembled WGS sequence"/>
</dbReference>
<dbReference type="InterPro" id="IPR036259">
    <property type="entry name" value="MFS_trans_sf"/>
</dbReference>
<dbReference type="PANTHER" id="PTHR23510">
    <property type="entry name" value="INNER MEMBRANE TRANSPORT PROTEIN YAJR"/>
    <property type="match status" value="1"/>
</dbReference>
<dbReference type="PANTHER" id="PTHR23510:SF12">
    <property type="entry name" value="MAJOR FACILITATOR SUPERFAMILY (MFS) PROFILE DOMAIN-CONTAINING PROTEIN"/>
    <property type="match status" value="1"/>
</dbReference>
<evidence type="ECO:0000256" key="1">
    <source>
        <dbReference type="ARBA" id="ARBA00004141"/>
    </source>
</evidence>
<dbReference type="STRING" id="34508.A0A4U5MJB2"/>
<evidence type="ECO:0000313" key="8">
    <source>
        <dbReference type="Proteomes" id="UP000298663"/>
    </source>
</evidence>
<proteinExistence type="predicted"/>
<dbReference type="EMBL" id="AZBU02000007">
    <property type="protein sequence ID" value="TKR69454.1"/>
    <property type="molecule type" value="Genomic_DNA"/>
</dbReference>
<evidence type="ECO:0000256" key="3">
    <source>
        <dbReference type="ARBA" id="ARBA00022989"/>
    </source>
</evidence>
<dbReference type="AlphaFoldDB" id="A0A4U5MJB2"/>
<reference evidence="7 8" key="2">
    <citation type="journal article" date="2019" name="G3 (Bethesda)">
        <title>Hybrid Assembly of the Genome of the Entomopathogenic Nematode Steinernema carpocapsae Identifies the X-Chromosome.</title>
        <authorList>
            <person name="Serra L."/>
            <person name="Macchietto M."/>
            <person name="Macias-Munoz A."/>
            <person name="McGill C.J."/>
            <person name="Rodriguez I.M."/>
            <person name="Rodriguez B."/>
            <person name="Murad R."/>
            <person name="Mortazavi A."/>
        </authorList>
    </citation>
    <scope>NUCLEOTIDE SEQUENCE [LARGE SCALE GENOMIC DNA]</scope>
    <source>
        <strain evidence="7 8">ALL</strain>
    </source>
</reference>
<evidence type="ECO:0000256" key="2">
    <source>
        <dbReference type="ARBA" id="ARBA00022692"/>
    </source>
</evidence>
<dbReference type="Gene3D" id="1.20.1250.20">
    <property type="entry name" value="MFS general substrate transporter like domains"/>
    <property type="match status" value="1"/>
</dbReference>
<keyword evidence="6" id="KW-0732">Signal</keyword>
<protein>
    <recommendedName>
        <fullName evidence="9">Major facilitator superfamily (MFS) profile domain-containing protein</fullName>
    </recommendedName>
</protein>
<dbReference type="GO" id="GO:0005765">
    <property type="term" value="C:lysosomal membrane"/>
    <property type="evidence" value="ECO:0007669"/>
    <property type="project" value="TreeGrafter"/>
</dbReference>
<evidence type="ECO:0000313" key="7">
    <source>
        <dbReference type="EMBL" id="TKR69454.1"/>
    </source>
</evidence>
<keyword evidence="3 5" id="KW-1133">Transmembrane helix</keyword>
<evidence type="ECO:0000256" key="4">
    <source>
        <dbReference type="ARBA" id="ARBA00023136"/>
    </source>
</evidence>
<feature type="chain" id="PRO_5020454179" description="Major facilitator superfamily (MFS) profile domain-containing protein" evidence="6">
    <location>
        <begin position="17"/>
        <end position="169"/>
    </location>
</feature>
<evidence type="ECO:0000256" key="6">
    <source>
        <dbReference type="SAM" id="SignalP"/>
    </source>
</evidence>
<feature type="signal peptide" evidence="6">
    <location>
        <begin position="1"/>
        <end position="16"/>
    </location>
</feature>
<dbReference type="SUPFAM" id="SSF103473">
    <property type="entry name" value="MFS general substrate transporter"/>
    <property type="match status" value="1"/>
</dbReference>
<dbReference type="InterPro" id="IPR051068">
    <property type="entry name" value="MFS_Domain-Containing_Protein"/>
</dbReference>
<comment type="caution">
    <text evidence="7">The sequence shown here is derived from an EMBL/GenBank/DDBJ whole genome shotgun (WGS) entry which is preliminary data.</text>
</comment>
<feature type="transmembrane region" description="Helical" evidence="5">
    <location>
        <begin position="127"/>
        <end position="148"/>
    </location>
</feature>
<keyword evidence="4 5" id="KW-0472">Membrane</keyword>
<organism evidence="7 8">
    <name type="scientific">Steinernema carpocapsae</name>
    <name type="common">Entomopathogenic nematode</name>
    <dbReference type="NCBI Taxonomy" id="34508"/>
    <lineage>
        <taxon>Eukaryota</taxon>
        <taxon>Metazoa</taxon>
        <taxon>Ecdysozoa</taxon>
        <taxon>Nematoda</taxon>
        <taxon>Chromadorea</taxon>
        <taxon>Rhabditida</taxon>
        <taxon>Tylenchina</taxon>
        <taxon>Panagrolaimomorpha</taxon>
        <taxon>Strongyloidoidea</taxon>
        <taxon>Steinernematidae</taxon>
        <taxon>Steinernema</taxon>
    </lineage>
</organism>
<name>A0A4U5MJB2_STECR</name>
<feature type="transmembrane region" description="Helical" evidence="5">
    <location>
        <begin position="101"/>
        <end position="121"/>
    </location>
</feature>
<keyword evidence="8" id="KW-1185">Reference proteome</keyword>
<comment type="subcellular location">
    <subcellularLocation>
        <location evidence="1">Membrane</location>
        <topology evidence="1">Multi-pass membrane protein</topology>
    </subcellularLocation>
</comment>
<accession>A0A4U5MJB2</accession>
<feature type="transmembrane region" description="Helical" evidence="5">
    <location>
        <begin position="61"/>
        <end position="80"/>
    </location>
</feature>
<reference evidence="7 8" key="1">
    <citation type="journal article" date="2015" name="Genome Biol.">
        <title>Comparative genomics of Steinernema reveals deeply conserved gene regulatory networks.</title>
        <authorList>
            <person name="Dillman A.R."/>
            <person name="Macchietto M."/>
            <person name="Porter C.F."/>
            <person name="Rogers A."/>
            <person name="Williams B."/>
            <person name="Antoshechkin I."/>
            <person name="Lee M.M."/>
            <person name="Goodwin Z."/>
            <person name="Lu X."/>
            <person name="Lewis E.E."/>
            <person name="Goodrich-Blair H."/>
            <person name="Stock S.P."/>
            <person name="Adams B.J."/>
            <person name="Sternberg P.W."/>
            <person name="Mortazavi A."/>
        </authorList>
    </citation>
    <scope>NUCLEOTIDE SEQUENCE [LARGE SCALE GENOMIC DNA]</scope>
    <source>
        <strain evidence="7 8">ALL</strain>
    </source>
</reference>